<accession>A0AA36DES0</accession>
<dbReference type="EMBL" id="CATQJA010002704">
    <property type="protein sequence ID" value="CAJ0585357.1"/>
    <property type="molecule type" value="Genomic_DNA"/>
</dbReference>
<evidence type="ECO:0000313" key="3">
    <source>
        <dbReference type="EMBL" id="CAJ0585357.1"/>
    </source>
</evidence>
<comment type="caution">
    <text evidence="3">The sequence shown here is derived from an EMBL/GenBank/DDBJ whole genome shotgun (WGS) entry which is preliminary data.</text>
</comment>
<feature type="non-terminal residue" evidence="3">
    <location>
        <position position="200"/>
    </location>
</feature>
<name>A0AA36DES0_9BILA</name>
<feature type="region of interest" description="Disordered" evidence="1">
    <location>
        <begin position="180"/>
        <end position="200"/>
    </location>
</feature>
<dbReference type="Proteomes" id="UP001177023">
    <property type="component" value="Unassembled WGS sequence"/>
</dbReference>
<organism evidence="3 4">
    <name type="scientific">Mesorhabditis spiculigera</name>
    <dbReference type="NCBI Taxonomy" id="96644"/>
    <lineage>
        <taxon>Eukaryota</taxon>
        <taxon>Metazoa</taxon>
        <taxon>Ecdysozoa</taxon>
        <taxon>Nematoda</taxon>
        <taxon>Chromadorea</taxon>
        <taxon>Rhabditida</taxon>
        <taxon>Rhabditina</taxon>
        <taxon>Rhabditomorpha</taxon>
        <taxon>Rhabditoidea</taxon>
        <taxon>Rhabditidae</taxon>
        <taxon>Mesorhabditinae</taxon>
        <taxon>Mesorhabditis</taxon>
    </lineage>
</organism>
<dbReference type="AlphaFoldDB" id="A0AA36DES0"/>
<keyword evidence="4" id="KW-1185">Reference proteome</keyword>
<evidence type="ECO:0000256" key="1">
    <source>
        <dbReference type="SAM" id="MobiDB-lite"/>
    </source>
</evidence>
<feature type="chain" id="PRO_5041287698" evidence="2">
    <location>
        <begin position="22"/>
        <end position="200"/>
    </location>
</feature>
<sequence length="200" mass="22301">MVLKLYLIALLSLSMLVGVSSTLDSDNSPNEVPGSATVDAPGLIAATRHLQQGYGPKPVLCRCMIPKSVRVIKAPNRGCRGRPGGFIACRENRGHFRRLLVELQRAIDASLYSPERELMSYEEWLVEEYPAHVVLVSKVDELFELLHQIRGSPVWSAWFLRDPTHSCNWECPPRIYPNGTSMDAPPVVDDPRRVRAATAP</sequence>
<evidence type="ECO:0000256" key="2">
    <source>
        <dbReference type="SAM" id="SignalP"/>
    </source>
</evidence>
<gene>
    <name evidence="3" type="ORF">MSPICULIGERA_LOCUS23383</name>
</gene>
<protein>
    <submittedName>
        <fullName evidence="3">Uncharacterized protein</fullName>
    </submittedName>
</protein>
<proteinExistence type="predicted"/>
<feature type="signal peptide" evidence="2">
    <location>
        <begin position="1"/>
        <end position="21"/>
    </location>
</feature>
<evidence type="ECO:0000313" key="4">
    <source>
        <dbReference type="Proteomes" id="UP001177023"/>
    </source>
</evidence>
<keyword evidence="2" id="KW-0732">Signal</keyword>
<reference evidence="3" key="1">
    <citation type="submission" date="2023-06" db="EMBL/GenBank/DDBJ databases">
        <authorList>
            <person name="Delattre M."/>
        </authorList>
    </citation>
    <scope>NUCLEOTIDE SEQUENCE</scope>
    <source>
        <strain evidence="3">AF72</strain>
    </source>
</reference>